<name>A0ABS9ENK2_9BACT</name>
<feature type="coiled-coil region" evidence="6">
    <location>
        <begin position="318"/>
        <end position="429"/>
    </location>
</feature>
<dbReference type="InterPro" id="IPR010935">
    <property type="entry name" value="SMC_hinge"/>
</dbReference>
<evidence type="ECO:0000256" key="4">
    <source>
        <dbReference type="ARBA" id="ARBA00023054"/>
    </source>
</evidence>
<feature type="domain" description="SMC hinge" evidence="8">
    <location>
        <begin position="500"/>
        <end position="616"/>
    </location>
</feature>
<dbReference type="InterPro" id="IPR027417">
    <property type="entry name" value="P-loop_NTPase"/>
</dbReference>
<sequence length="1135" mass="127831">MYIARLQLKNFKSFGGSHDLPLSEGFTAIVGPNGSGKSNILDGLRWGLGDSNGGRLRITRQSDLLFQGTATRQPAKSTEIALELKDADVSTVIRRRFSDDSGAVTLVDGVKHRLQDLSEVKRRWRLDGDRFAFIGQGDVTDAITHRPMQRRNHLEELFGIDTYRKRRDDALNKILSAEDELGRLEALMAELESRRREIAPAVVKAKKARDIETALDESRADWYRLRRRDMESEIEDLSRKLVEERRRSEERLGWKLIWDTALNRLKEKSVQVERRRIESRQRLSNIDGVLETLGREVFELETALRVEEDRFSRLDISSSELREKEKKVSGELDSAKEDLLSVGNGFDDRRAELADLEARQEDILRKMEAHRSRREQLILRKEELRASIEAAKARSGALSGSDRERRTALKKLSCEIGELEKSIEKAKLIERDRRNDFKERSSSRLRANRKCSELGATIQPIRKEILRLEREQDSLSSAANDGLYPRPVNHVISAADLGRLTVRPTPVIESFQCPEDLTVAMDAALGGRQFWLLVESMEDAKEGIEELKRSKAGRATYLPLDRARPRTVGNVHLPEKGIVGWAIDLMSVMEVWRPALEHIFGDLLIVEGYEVGASLVSGGYRFPIVTVAGEVFSPGGTISGGQKRNSGGALKIRGRLHSVEISLDESRKKLRSLERSLEMAEVEEAKWAEEEKKASDLVSEAQTEVLRGEKVLADRIRDRDMLESEAAQTANRLESLDKEISEAESELLSVSEEISGLTAPEDETVRDRLNQLRPELKLWEERKTAASLRVGKLKSDLDEIKATLSKALSESLTLKEEIDRKGRRLSQLTSMVDAKKRERAEEKAALDDTESGGGRLGEALDRCYLRYQLALERADDGEKTVSWLEQKKDRVASRLEDLVESWESRYPYLPEGDTIEGDLDETERKVKRLENAMAALGDFDRGALSEDQSLEDRIEYYREQTEDVSSGISELRSLVETTDLQAGELFGNALEKIDLRFNGLFQRLFGGGEAHLRLQEDGGLWDSGVDIVARPPGKGSAYLAQLSGGEQTLTALSLLFASMEVAHVPMVVLDEVDAALDEVNLGRFAGIVSDYAASLQILAMTHRRQTMERADVMYGVTMSEPGLSQIVGVRLEDWL</sequence>
<dbReference type="InterPro" id="IPR003395">
    <property type="entry name" value="RecF/RecN/SMC_N"/>
</dbReference>
<evidence type="ECO:0000313" key="10">
    <source>
        <dbReference type="Proteomes" id="UP001200430"/>
    </source>
</evidence>
<dbReference type="PIRSF" id="PIRSF005719">
    <property type="entry name" value="SMC"/>
    <property type="match status" value="1"/>
</dbReference>
<dbReference type="Gene3D" id="3.30.70.1620">
    <property type="match status" value="1"/>
</dbReference>
<evidence type="ECO:0000256" key="1">
    <source>
        <dbReference type="ARBA" id="ARBA00022490"/>
    </source>
</evidence>
<evidence type="ECO:0000256" key="5">
    <source>
        <dbReference type="ARBA" id="ARBA00023125"/>
    </source>
</evidence>
<dbReference type="Proteomes" id="UP001200430">
    <property type="component" value="Unassembled WGS sequence"/>
</dbReference>
<feature type="compositionally biased region" description="Basic and acidic residues" evidence="7">
    <location>
        <begin position="833"/>
        <end position="846"/>
    </location>
</feature>
<feature type="coiled-coil region" evidence="6">
    <location>
        <begin position="160"/>
        <end position="282"/>
    </location>
</feature>
<dbReference type="RefSeq" id="WP_236097896.1">
    <property type="nucleotide sequence ID" value="NZ_JAKGUD010000001.1"/>
</dbReference>
<evidence type="ECO:0000256" key="6">
    <source>
        <dbReference type="SAM" id="Coils"/>
    </source>
</evidence>
<dbReference type="SUPFAM" id="SSF75553">
    <property type="entry name" value="Smc hinge domain"/>
    <property type="match status" value="1"/>
</dbReference>
<evidence type="ECO:0000313" key="9">
    <source>
        <dbReference type="EMBL" id="MCF4141455.1"/>
    </source>
</evidence>
<keyword evidence="1" id="KW-0963">Cytoplasm</keyword>
<evidence type="ECO:0000256" key="2">
    <source>
        <dbReference type="ARBA" id="ARBA00022741"/>
    </source>
</evidence>
<reference evidence="9 10" key="1">
    <citation type="submission" date="2022-01" db="EMBL/GenBank/DDBJ databases">
        <title>Dethiosulfovibrio faecalis sp. nov., a novel proteolytic, non-sulfur-reducing bacterium isolated from a marine aquaculture solid waste bioreactor.</title>
        <authorList>
            <person name="Grabowski S."/>
            <person name="Apolinario E."/>
            <person name="Schneider N."/>
            <person name="Marshall C.W."/>
            <person name="Sowers K.R."/>
        </authorList>
    </citation>
    <scope>NUCLEOTIDE SEQUENCE [LARGE SCALE GENOMIC DNA]</scope>
    <source>
        <strain evidence="9 10">DSM 12537</strain>
    </source>
</reference>
<keyword evidence="5" id="KW-0238">DNA-binding</keyword>
<protein>
    <submittedName>
        <fullName evidence="9">Chromosome segregation protein SMC</fullName>
    </submittedName>
</protein>
<dbReference type="NCBIfam" id="TIGR02168">
    <property type="entry name" value="SMC_prok_B"/>
    <property type="match status" value="1"/>
</dbReference>
<dbReference type="Gene3D" id="1.20.1060.20">
    <property type="match status" value="1"/>
</dbReference>
<proteinExistence type="predicted"/>
<feature type="region of interest" description="Disordered" evidence="7">
    <location>
        <begin position="829"/>
        <end position="852"/>
    </location>
</feature>
<dbReference type="InterPro" id="IPR036277">
    <property type="entry name" value="SMC_hinge_sf"/>
</dbReference>
<feature type="coiled-coil region" evidence="6">
    <location>
        <begin position="912"/>
        <end position="939"/>
    </location>
</feature>
<evidence type="ECO:0000256" key="7">
    <source>
        <dbReference type="SAM" id="MobiDB-lite"/>
    </source>
</evidence>
<dbReference type="EMBL" id="JAKGUD010000001">
    <property type="protein sequence ID" value="MCF4141455.1"/>
    <property type="molecule type" value="Genomic_DNA"/>
</dbReference>
<accession>A0ABS9ENK2</accession>
<organism evidence="9 10">
    <name type="scientific">Dethiosulfovibrio marinus</name>
    <dbReference type="NCBI Taxonomy" id="133532"/>
    <lineage>
        <taxon>Bacteria</taxon>
        <taxon>Thermotogati</taxon>
        <taxon>Synergistota</taxon>
        <taxon>Synergistia</taxon>
        <taxon>Synergistales</taxon>
        <taxon>Dethiosulfovibrionaceae</taxon>
        <taxon>Dethiosulfovibrio</taxon>
    </lineage>
</organism>
<keyword evidence="2" id="KW-0547">Nucleotide-binding</keyword>
<dbReference type="InterPro" id="IPR024704">
    <property type="entry name" value="SMC"/>
</dbReference>
<dbReference type="SUPFAM" id="SSF52540">
    <property type="entry name" value="P-loop containing nucleoside triphosphate hydrolases"/>
    <property type="match status" value="1"/>
</dbReference>
<comment type="caution">
    <text evidence="9">The sequence shown here is derived from an EMBL/GenBank/DDBJ whole genome shotgun (WGS) entry which is preliminary data.</text>
</comment>
<dbReference type="Pfam" id="PF02463">
    <property type="entry name" value="SMC_N"/>
    <property type="match status" value="1"/>
</dbReference>
<keyword evidence="4 6" id="KW-0175">Coiled coil</keyword>
<keyword evidence="3" id="KW-0067">ATP-binding</keyword>
<evidence type="ECO:0000256" key="3">
    <source>
        <dbReference type="ARBA" id="ARBA00022840"/>
    </source>
</evidence>
<keyword evidence="10" id="KW-1185">Reference proteome</keyword>
<feature type="coiled-coil region" evidence="6">
    <location>
        <begin position="719"/>
        <end position="753"/>
    </location>
</feature>
<gene>
    <name evidence="9" type="primary">smc</name>
    <name evidence="9" type="ORF">L2W38_01310</name>
</gene>
<dbReference type="SMART" id="SM00968">
    <property type="entry name" value="SMC_hinge"/>
    <property type="match status" value="1"/>
</dbReference>
<dbReference type="Pfam" id="PF06470">
    <property type="entry name" value="SMC_hinge"/>
    <property type="match status" value="1"/>
</dbReference>
<dbReference type="Gene3D" id="3.40.50.300">
    <property type="entry name" value="P-loop containing nucleotide triphosphate hydrolases"/>
    <property type="match status" value="2"/>
</dbReference>
<feature type="coiled-coil region" evidence="6">
    <location>
        <begin position="656"/>
        <end position="690"/>
    </location>
</feature>
<dbReference type="InterPro" id="IPR011890">
    <property type="entry name" value="SMC_prok"/>
</dbReference>
<dbReference type="PANTHER" id="PTHR43977">
    <property type="entry name" value="STRUCTURAL MAINTENANCE OF CHROMOSOMES PROTEIN 3"/>
    <property type="match status" value="1"/>
</dbReference>
<evidence type="ECO:0000259" key="8">
    <source>
        <dbReference type="SMART" id="SM00968"/>
    </source>
</evidence>